<dbReference type="InterPro" id="IPR003477">
    <property type="entry name" value="PemK-like"/>
</dbReference>
<protein>
    <submittedName>
        <fullName evidence="1">PpGpp-regulated growth inhibitor ChpA/MazF</fullName>
    </submittedName>
</protein>
<accession>A0A0G1QHC2</accession>
<dbReference type="GO" id="GO:0006402">
    <property type="term" value="P:mRNA catabolic process"/>
    <property type="evidence" value="ECO:0007669"/>
    <property type="project" value="TreeGrafter"/>
</dbReference>
<dbReference type="GO" id="GO:0016075">
    <property type="term" value="P:rRNA catabolic process"/>
    <property type="evidence" value="ECO:0007669"/>
    <property type="project" value="TreeGrafter"/>
</dbReference>
<dbReference type="Proteomes" id="UP000034487">
    <property type="component" value="Unassembled WGS sequence"/>
</dbReference>
<gene>
    <name evidence="1" type="ORF">UX60_C0007G0018</name>
</gene>
<proteinExistence type="predicted"/>
<dbReference type="GO" id="GO:0003677">
    <property type="term" value="F:DNA binding"/>
    <property type="evidence" value="ECO:0007669"/>
    <property type="project" value="InterPro"/>
</dbReference>
<organism evidence="1 2">
    <name type="scientific">Berkelbacteria bacterium GW2011_GWA2_46_7</name>
    <dbReference type="NCBI Taxonomy" id="1618335"/>
    <lineage>
        <taxon>Bacteria</taxon>
        <taxon>Candidatus Berkelbacteria</taxon>
    </lineage>
</organism>
<dbReference type="Pfam" id="PF02452">
    <property type="entry name" value="PemK_toxin"/>
    <property type="match status" value="1"/>
</dbReference>
<dbReference type="PANTHER" id="PTHR33988">
    <property type="entry name" value="ENDORIBONUCLEASE MAZF-RELATED"/>
    <property type="match status" value="1"/>
</dbReference>
<dbReference type="PANTHER" id="PTHR33988:SF3">
    <property type="entry name" value="ENDORIBONUCLEASE TOXIN CHPB-RELATED"/>
    <property type="match status" value="1"/>
</dbReference>
<dbReference type="GO" id="GO:0004521">
    <property type="term" value="F:RNA endonuclease activity"/>
    <property type="evidence" value="ECO:0007669"/>
    <property type="project" value="TreeGrafter"/>
</dbReference>
<comment type="caution">
    <text evidence="1">The sequence shown here is derived from an EMBL/GenBank/DDBJ whole genome shotgun (WGS) entry which is preliminary data.</text>
</comment>
<dbReference type="AlphaFoldDB" id="A0A0G1QHC2"/>
<dbReference type="InterPro" id="IPR011067">
    <property type="entry name" value="Plasmid_toxin/cell-grow_inhib"/>
</dbReference>
<name>A0A0G1QHC2_9BACT</name>
<evidence type="ECO:0000313" key="2">
    <source>
        <dbReference type="Proteomes" id="UP000034487"/>
    </source>
</evidence>
<dbReference type="Gene3D" id="2.30.30.110">
    <property type="match status" value="1"/>
</dbReference>
<evidence type="ECO:0000313" key="1">
    <source>
        <dbReference type="EMBL" id="KKU44394.1"/>
    </source>
</evidence>
<dbReference type="SUPFAM" id="SSF50118">
    <property type="entry name" value="Cell growth inhibitor/plasmid maintenance toxic component"/>
    <property type="match status" value="1"/>
</dbReference>
<dbReference type="EMBL" id="LCMV01000007">
    <property type="protein sequence ID" value="KKU44394.1"/>
    <property type="molecule type" value="Genomic_DNA"/>
</dbReference>
<sequence length="117" mass="12946">MSALKELTSHLPDLGDIIWLTLDPRVGHEQSGHRPALVVSPKLLTERTGLALICPITSKVKGLPYEVVLKKTKTKGAVLPIHLRSVDVLARKAKFIEKISVTQLEVVLRRVETLLGR</sequence>
<reference evidence="1 2" key="1">
    <citation type="journal article" date="2015" name="Nature">
        <title>rRNA introns, odd ribosomes, and small enigmatic genomes across a large radiation of phyla.</title>
        <authorList>
            <person name="Brown C.T."/>
            <person name="Hug L.A."/>
            <person name="Thomas B.C."/>
            <person name="Sharon I."/>
            <person name="Castelle C.J."/>
            <person name="Singh A."/>
            <person name="Wilkins M.J."/>
            <person name="Williams K.H."/>
            <person name="Banfield J.F."/>
        </authorList>
    </citation>
    <scope>NUCLEOTIDE SEQUENCE [LARGE SCALE GENOMIC DNA]</scope>
</reference>